<sequence>MKTAKKEKNNKILLDTIVEMILLKKDVDIDNTVTMYASDLKSICDELGIPTIDFQKIKRLRKTLDFEHYKIMYKDSHTLKVMKEHETDFTNIPL</sequence>
<dbReference type="AlphaFoldDB" id="A0A5J4S2B9"/>
<accession>A0A5J4S2B9</accession>
<reference evidence="1" key="1">
    <citation type="submission" date="2019-03" db="EMBL/GenBank/DDBJ databases">
        <title>Single cell metagenomics reveals metabolic interactions within the superorganism composed of flagellate Streblomastix strix and complex community of Bacteroidetes bacteria on its surface.</title>
        <authorList>
            <person name="Treitli S.C."/>
            <person name="Kolisko M."/>
            <person name="Husnik F."/>
            <person name="Keeling P."/>
            <person name="Hampl V."/>
        </authorList>
    </citation>
    <scope>NUCLEOTIDE SEQUENCE</scope>
    <source>
        <strain evidence="1">STM</strain>
    </source>
</reference>
<dbReference type="EMBL" id="SNRY01000535">
    <property type="protein sequence ID" value="KAA6339453.1"/>
    <property type="molecule type" value="Genomic_DNA"/>
</dbReference>
<name>A0A5J4S2B9_9ZZZZ</name>
<organism evidence="1">
    <name type="scientific">termite gut metagenome</name>
    <dbReference type="NCBI Taxonomy" id="433724"/>
    <lineage>
        <taxon>unclassified sequences</taxon>
        <taxon>metagenomes</taxon>
        <taxon>organismal metagenomes</taxon>
    </lineage>
</organism>
<evidence type="ECO:0000313" key="1">
    <source>
        <dbReference type="EMBL" id="KAA6339453.1"/>
    </source>
</evidence>
<gene>
    <name evidence="1" type="ORF">EZS27_012619</name>
</gene>
<proteinExistence type="predicted"/>
<protein>
    <submittedName>
        <fullName evidence="1">Uncharacterized protein</fullName>
    </submittedName>
</protein>
<comment type="caution">
    <text evidence="1">The sequence shown here is derived from an EMBL/GenBank/DDBJ whole genome shotgun (WGS) entry which is preliminary data.</text>
</comment>